<comment type="caution">
    <text evidence="4">Lacks conserved residue(s) required for the propagation of feature annotation.</text>
</comment>
<dbReference type="STRING" id="570277.EZMO1_0275"/>
<dbReference type="KEGG" id="emp:EZMO1_0275"/>
<dbReference type="Proteomes" id="UP000071065">
    <property type="component" value="Chromosome"/>
</dbReference>
<dbReference type="InterPro" id="IPR054350">
    <property type="entry name" value="PurT/PurK_preATP-grasp"/>
</dbReference>
<keyword evidence="2 4" id="KW-0658">Purine biosynthesis</keyword>
<dbReference type="UniPathway" id="UPA00074">
    <property type="reaction ID" value="UER00942"/>
</dbReference>
<feature type="binding site" evidence="4">
    <location>
        <position position="142"/>
    </location>
    <ligand>
        <name>ATP</name>
        <dbReference type="ChEBI" id="CHEBI:30616"/>
    </ligand>
</feature>
<dbReference type="InterPro" id="IPR016185">
    <property type="entry name" value="PreATP-grasp_dom_sf"/>
</dbReference>
<evidence type="ECO:0000313" key="8">
    <source>
        <dbReference type="Proteomes" id="UP000071065"/>
    </source>
</evidence>
<dbReference type="RefSeq" id="WP_051790635.1">
    <property type="nucleotide sequence ID" value="NZ_CP013251.1"/>
</dbReference>
<keyword evidence="1 4" id="KW-0547">Nucleotide-binding</keyword>
<dbReference type="GO" id="GO:0005829">
    <property type="term" value="C:cytosol"/>
    <property type="evidence" value="ECO:0007669"/>
    <property type="project" value="TreeGrafter"/>
</dbReference>
<dbReference type="InterPro" id="IPR011761">
    <property type="entry name" value="ATP-grasp"/>
</dbReference>
<dbReference type="InterPro" id="IPR011054">
    <property type="entry name" value="Rudment_hybrid_motif"/>
</dbReference>
<dbReference type="GO" id="GO:0006189">
    <property type="term" value="P:'de novo' IMP biosynthetic process"/>
    <property type="evidence" value="ECO:0007669"/>
    <property type="project" value="UniProtKB-UniRule"/>
</dbReference>
<organism evidence="7 8">
    <name type="scientific">Endozoicomonas montiporae CL-33</name>
    <dbReference type="NCBI Taxonomy" id="570277"/>
    <lineage>
        <taxon>Bacteria</taxon>
        <taxon>Pseudomonadati</taxon>
        <taxon>Pseudomonadota</taxon>
        <taxon>Gammaproteobacteria</taxon>
        <taxon>Oceanospirillales</taxon>
        <taxon>Endozoicomonadaceae</taxon>
        <taxon>Endozoicomonas</taxon>
    </lineage>
</organism>
<dbReference type="InterPro" id="IPR003135">
    <property type="entry name" value="ATP-grasp_carboxylate-amine"/>
</dbReference>
<protein>
    <recommendedName>
        <fullName evidence="4 5">N5-carboxyaminoimidazole ribonucleotide synthase</fullName>
        <shortName evidence="4 5">N5-CAIR synthase</shortName>
        <ecNumber evidence="4 5">6.3.4.18</ecNumber>
    </recommendedName>
    <alternativeName>
        <fullName evidence="4 5">5-(carboxyamino)imidazole ribonucleotide synthetase</fullName>
    </alternativeName>
</protein>
<comment type="pathway">
    <text evidence="4 5">Purine metabolism; IMP biosynthesis via de novo pathway; 5-amino-1-(5-phospho-D-ribosyl)imidazole-4-carboxylate from 5-amino-1-(5-phospho-D-ribosyl)imidazole (N5-CAIR route): step 1/2.</text>
</comment>
<dbReference type="Gene3D" id="3.30.470.20">
    <property type="entry name" value="ATP-grasp fold, B domain"/>
    <property type="match status" value="1"/>
</dbReference>
<comment type="subunit">
    <text evidence="4 5">Homodimer.</text>
</comment>
<accession>A0A142B714</accession>
<dbReference type="PATRIC" id="fig|570277.3.peg.286"/>
<dbReference type="Pfam" id="PF17769">
    <property type="entry name" value="PurK_C"/>
    <property type="match status" value="1"/>
</dbReference>
<comment type="catalytic activity">
    <reaction evidence="4 5">
        <text>5-amino-1-(5-phospho-beta-D-ribosyl)imidazole + hydrogencarbonate + ATP = 5-carboxyamino-1-(5-phospho-D-ribosyl)imidazole + ADP + phosphate + 2 H(+)</text>
        <dbReference type="Rhea" id="RHEA:19317"/>
        <dbReference type="ChEBI" id="CHEBI:15378"/>
        <dbReference type="ChEBI" id="CHEBI:17544"/>
        <dbReference type="ChEBI" id="CHEBI:30616"/>
        <dbReference type="ChEBI" id="CHEBI:43474"/>
        <dbReference type="ChEBI" id="CHEBI:58730"/>
        <dbReference type="ChEBI" id="CHEBI:137981"/>
        <dbReference type="ChEBI" id="CHEBI:456216"/>
        <dbReference type="EC" id="6.3.4.18"/>
    </reaction>
</comment>
<reference evidence="7 8" key="1">
    <citation type="journal article" date="2016" name="Front. Microbiol.">
        <title>Genomic Insight into the Host-Endosymbiont Relationship of Endozoicomonas montiporae CL-33(T) with its Coral Host.</title>
        <authorList>
            <person name="Ding J.-Y."/>
            <person name="Shiu J.-H."/>
            <person name="Chen W.-M."/>
            <person name="Chiang Y.-R."/>
            <person name="Tang S.-L."/>
        </authorList>
    </citation>
    <scope>NUCLEOTIDE SEQUENCE [LARGE SCALE GENOMIC DNA]</scope>
    <source>
        <strain evidence="7 8">CL-33</strain>
    </source>
</reference>
<dbReference type="InterPro" id="IPR040686">
    <property type="entry name" value="PurK_C"/>
</dbReference>
<sequence>MKVGIAGCGQLSRMLALAGWPMGMQFSFLADPNEPVRCVEGLGEIVRQDGTMTARDIYGALGNPDVITIERESVCVPLLIQLKSFCQVYPDPDIVWTIQNRHREKTLVSSLGIPLSPWAVFREQESVNKAIASIGGLPVVIKSTEDGYDGHNQWVIDSDEQLQAFEKERDAQLADATYKGIHEWIVEKKIAFEREISVIGARSPDGNIVIYTPGQNTHSNGILIHSVIPAPGLPDSLHAKARDYVSRLLQDTEYVGVLAVECFVTGDELLVNELAPRVHNSGHWTMDGAATSQFENHMRAIAGLPLGDSAHCGDVMGMYNLLGQKQSDDSQAPDHLMTQRTFLHWYNKTSRPGRKLGHLNILAEREEELLGAFAQIKRQFG</sequence>
<dbReference type="NCBIfam" id="TIGR01161">
    <property type="entry name" value="purK"/>
    <property type="match status" value="1"/>
</dbReference>
<evidence type="ECO:0000259" key="6">
    <source>
        <dbReference type="PROSITE" id="PS50975"/>
    </source>
</evidence>
<dbReference type="Pfam" id="PF22660">
    <property type="entry name" value="RS_preATP-grasp-like"/>
    <property type="match status" value="1"/>
</dbReference>
<comment type="function">
    <text evidence="4">Catalyzes the ATP-dependent conversion of 5-aminoimidazole ribonucleotide (AIR) and HCO(3)(-) to N5-carboxyaminoimidazole ribonucleotide (N5-CAIR).</text>
</comment>
<dbReference type="InterPro" id="IPR013815">
    <property type="entry name" value="ATP_grasp_subdomain_1"/>
</dbReference>
<evidence type="ECO:0000313" key="7">
    <source>
        <dbReference type="EMBL" id="AMO54540.1"/>
    </source>
</evidence>
<dbReference type="GO" id="GO:0034028">
    <property type="term" value="F:5-(carboxyamino)imidazole ribonucleotide synthase activity"/>
    <property type="evidence" value="ECO:0007669"/>
    <property type="project" value="UniProtKB-UniRule"/>
</dbReference>
<dbReference type="AlphaFoldDB" id="A0A142B714"/>
<dbReference type="SUPFAM" id="SSF52440">
    <property type="entry name" value="PreATP-grasp domain"/>
    <property type="match status" value="1"/>
</dbReference>
<dbReference type="SUPFAM" id="SSF51246">
    <property type="entry name" value="Rudiment single hybrid motif"/>
    <property type="match status" value="1"/>
</dbReference>
<feature type="binding site" evidence="4">
    <location>
        <position position="218"/>
    </location>
    <ligand>
        <name>ATP</name>
        <dbReference type="ChEBI" id="CHEBI:30616"/>
    </ligand>
</feature>
<name>A0A142B714_9GAMM</name>
<evidence type="ECO:0000256" key="5">
    <source>
        <dbReference type="RuleBase" id="RU361200"/>
    </source>
</evidence>
<dbReference type="EMBL" id="CP013251">
    <property type="protein sequence ID" value="AMO54540.1"/>
    <property type="molecule type" value="Genomic_DNA"/>
</dbReference>
<proteinExistence type="inferred from homology"/>
<keyword evidence="4 5" id="KW-0436">Ligase</keyword>
<evidence type="ECO:0000256" key="4">
    <source>
        <dbReference type="HAMAP-Rule" id="MF_01928"/>
    </source>
</evidence>
<dbReference type="EC" id="6.3.4.18" evidence="4 5"/>
<dbReference type="SUPFAM" id="SSF56059">
    <property type="entry name" value="Glutathione synthetase ATP-binding domain-like"/>
    <property type="match status" value="1"/>
</dbReference>
<dbReference type="HAMAP" id="MF_01928">
    <property type="entry name" value="PurK"/>
    <property type="match status" value="1"/>
</dbReference>
<feature type="binding site" evidence="4">
    <location>
        <position position="101"/>
    </location>
    <ligand>
        <name>ATP</name>
        <dbReference type="ChEBI" id="CHEBI:30616"/>
    </ligand>
</feature>
<feature type="binding site" evidence="4">
    <location>
        <begin position="187"/>
        <end position="190"/>
    </location>
    <ligand>
        <name>ATP</name>
        <dbReference type="ChEBI" id="CHEBI:30616"/>
    </ligand>
</feature>
<dbReference type="Gene3D" id="3.40.50.20">
    <property type="match status" value="1"/>
</dbReference>
<dbReference type="NCBIfam" id="NF004679">
    <property type="entry name" value="PRK06019.1-5"/>
    <property type="match status" value="1"/>
</dbReference>
<dbReference type="InterPro" id="IPR005875">
    <property type="entry name" value="PurK"/>
</dbReference>
<dbReference type="OrthoDB" id="9804625at2"/>
<comment type="similarity">
    <text evidence="4 5">Belongs to the PurK/PurT family.</text>
</comment>
<evidence type="ECO:0000256" key="1">
    <source>
        <dbReference type="ARBA" id="ARBA00022741"/>
    </source>
</evidence>
<dbReference type="PANTHER" id="PTHR11609:SF5">
    <property type="entry name" value="PHOSPHORIBOSYLAMINOIMIDAZOLE CARBOXYLASE"/>
    <property type="match status" value="1"/>
</dbReference>
<feature type="domain" description="ATP-grasp" evidence="6">
    <location>
        <begin position="105"/>
        <end position="302"/>
    </location>
</feature>
<dbReference type="Gene3D" id="3.30.1490.20">
    <property type="entry name" value="ATP-grasp fold, A domain"/>
    <property type="match status" value="1"/>
</dbReference>
<dbReference type="GO" id="GO:0004638">
    <property type="term" value="F:phosphoribosylaminoimidazole carboxylase activity"/>
    <property type="evidence" value="ECO:0007669"/>
    <property type="project" value="InterPro"/>
</dbReference>
<evidence type="ECO:0000256" key="2">
    <source>
        <dbReference type="ARBA" id="ARBA00022755"/>
    </source>
</evidence>
<dbReference type="Pfam" id="PF02222">
    <property type="entry name" value="ATP-grasp"/>
    <property type="match status" value="1"/>
</dbReference>
<feature type="binding site" evidence="4">
    <location>
        <begin position="272"/>
        <end position="273"/>
    </location>
    <ligand>
        <name>ATP</name>
        <dbReference type="ChEBI" id="CHEBI:30616"/>
    </ligand>
</feature>
<evidence type="ECO:0000256" key="3">
    <source>
        <dbReference type="ARBA" id="ARBA00022840"/>
    </source>
</evidence>
<dbReference type="PROSITE" id="PS50975">
    <property type="entry name" value="ATP_GRASP"/>
    <property type="match status" value="1"/>
</dbReference>
<keyword evidence="3 4" id="KW-0067">ATP-binding</keyword>
<dbReference type="GO" id="GO:0005524">
    <property type="term" value="F:ATP binding"/>
    <property type="evidence" value="ECO:0007669"/>
    <property type="project" value="UniProtKB-UniRule"/>
</dbReference>
<gene>
    <name evidence="4 5 7" type="primary">purK</name>
    <name evidence="7" type="ORF">EZMO1_0275</name>
</gene>
<dbReference type="GO" id="GO:0046872">
    <property type="term" value="F:metal ion binding"/>
    <property type="evidence" value="ECO:0007669"/>
    <property type="project" value="InterPro"/>
</dbReference>
<comment type="function">
    <text evidence="5">Catalyzes the ATP-dependent conversion of 5-aminoimidazole ribonucleotide (AIR) and HCO(3)- to N5-carboxyaminoimidazole ribonucleotide (N5-CAIR).</text>
</comment>
<dbReference type="PANTHER" id="PTHR11609">
    <property type="entry name" value="PURINE BIOSYNTHESIS PROTEIN 6/7, PUR6/7"/>
    <property type="match status" value="1"/>
</dbReference>
<feature type="binding site" evidence="4">
    <location>
        <position position="195"/>
    </location>
    <ligand>
        <name>ATP</name>
        <dbReference type="ChEBI" id="CHEBI:30616"/>
    </ligand>
</feature>